<organism evidence="2 3">
    <name type="scientific">Sinobaca qinghaiensis</name>
    <dbReference type="NCBI Taxonomy" id="342944"/>
    <lineage>
        <taxon>Bacteria</taxon>
        <taxon>Bacillati</taxon>
        <taxon>Bacillota</taxon>
        <taxon>Bacilli</taxon>
        <taxon>Bacillales</taxon>
        <taxon>Sporolactobacillaceae</taxon>
        <taxon>Sinobaca</taxon>
    </lineage>
</organism>
<gene>
    <name evidence="2" type="ORF">ATL39_0572</name>
</gene>
<dbReference type="Proteomes" id="UP000285120">
    <property type="component" value="Unassembled WGS sequence"/>
</dbReference>
<evidence type="ECO:0000313" key="3">
    <source>
        <dbReference type="Proteomes" id="UP000285120"/>
    </source>
</evidence>
<name>A0A419V8F9_9BACL</name>
<protein>
    <submittedName>
        <fullName evidence="2">Uncharacterized protein</fullName>
    </submittedName>
</protein>
<dbReference type="EMBL" id="RAPK01000006">
    <property type="protein sequence ID" value="RKD76355.1"/>
    <property type="molecule type" value="Genomic_DNA"/>
</dbReference>
<keyword evidence="1" id="KW-1133">Transmembrane helix</keyword>
<proteinExistence type="predicted"/>
<keyword evidence="3" id="KW-1185">Reference proteome</keyword>
<dbReference type="RefSeq" id="WP_120191766.1">
    <property type="nucleotide sequence ID" value="NZ_RAPK01000006.1"/>
</dbReference>
<keyword evidence="1" id="KW-0472">Membrane</keyword>
<feature type="transmembrane region" description="Helical" evidence="1">
    <location>
        <begin position="46"/>
        <end position="67"/>
    </location>
</feature>
<keyword evidence="1" id="KW-0812">Transmembrane</keyword>
<comment type="caution">
    <text evidence="2">The sequence shown here is derived from an EMBL/GenBank/DDBJ whole genome shotgun (WGS) entry which is preliminary data.</text>
</comment>
<evidence type="ECO:0000313" key="2">
    <source>
        <dbReference type="EMBL" id="RKD76355.1"/>
    </source>
</evidence>
<evidence type="ECO:0000256" key="1">
    <source>
        <dbReference type="SAM" id="Phobius"/>
    </source>
</evidence>
<reference evidence="2 3" key="1">
    <citation type="submission" date="2018-09" db="EMBL/GenBank/DDBJ databases">
        <title>Genomic Encyclopedia of Archaeal and Bacterial Type Strains, Phase II (KMG-II): from individual species to whole genera.</title>
        <authorList>
            <person name="Goeker M."/>
        </authorList>
    </citation>
    <scope>NUCLEOTIDE SEQUENCE [LARGE SCALE GENOMIC DNA]</scope>
    <source>
        <strain evidence="2 3">DSM 17008</strain>
    </source>
</reference>
<dbReference type="AlphaFoldDB" id="A0A419V8F9"/>
<feature type="transmembrane region" description="Helical" evidence="1">
    <location>
        <begin position="12"/>
        <end position="34"/>
    </location>
</feature>
<accession>A0A419V8F9</accession>
<dbReference type="OrthoDB" id="2892509at2"/>
<sequence>MQKLLERLFTICLILSLLLALIMVVTQIIGLLIGNGNLMIQSSEMLTQPTIILAALFSGIAFILGYFPSYQETRKE</sequence>